<keyword evidence="6" id="KW-0418">Kinase</keyword>
<dbReference type="InterPro" id="IPR036097">
    <property type="entry name" value="HisK_dim/P_sf"/>
</dbReference>
<evidence type="ECO:0000256" key="1">
    <source>
        <dbReference type="ARBA" id="ARBA00000085"/>
    </source>
</evidence>
<gene>
    <name evidence="13" type="ORF">J8C05_02690</name>
</gene>
<feature type="domain" description="Histidine kinase" evidence="10">
    <location>
        <begin position="340"/>
        <end position="560"/>
    </location>
</feature>
<keyword evidence="5" id="KW-0808">Transferase</keyword>
<keyword evidence="8" id="KW-0175">Coiled coil</keyword>
<dbReference type="Pfam" id="PF00072">
    <property type="entry name" value="Response_reg"/>
    <property type="match status" value="1"/>
</dbReference>
<evidence type="ECO:0000256" key="9">
    <source>
        <dbReference type="SAM" id="Phobius"/>
    </source>
</evidence>
<dbReference type="Pfam" id="PF00672">
    <property type="entry name" value="HAMP"/>
    <property type="match status" value="1"/>
</dbReference>
<organism evidence="13 14">
    <name type="scientific">Chloracidobacterium sp. N</name>
    <dbReference type="NCBI Taxonomy" id="2821540"/>
    <lineage>
        <taxon>Bacteria</taxon>
        <taxon>Pseudomonadati</taxon>
        <taxon>Acidobacteriota</taxon>
        <taxon>Terriglobia</taxon>
        <taxon>Terriglobales</taxon>
        <taxon>Acidobacteriaceae</taxon>
        <taxon>Chloracidobacterium</taxon>
        <taxon>Chloracidobacterium aggregatum</taxon>
    </lineage>
</organism>
<dbReference type="SUPFAM" id="SSF52172">
    <property type="entry name" value="CheY-like"/>
    <property type="match status" value="1"/>
</dbReference>
<sequence>MSEVPTTTEQTAGQVSEEPPLHGRLHYKILLTTLLCAAPLIFGVDYLFYRNLRRDKIAEQSRHLQHIAATAAAVIDAPLIPLEQDAETRLPAVVRSRLLDLQRANELEQPIDLFYRQDGGWMPVFTERAPSHELRPEAWQVLRRQGPLATDVYTDQHGTWISAYAPLRAGPEGSVVGLVAVHTRADRMNMLIIDHFKLLFLEVTLTGLFIIAFFSLILRYFVTQPLGQLLEGVRAMARRDYTYPIPTTANDELGALARAFVRTRETLQHYVAELESFAQTLEEKVEERSVDLMSANQELLLANSELYENQRQLRKINEDLRRANLAVMESNRLKSEFVANMSHELRTPLNAIIGYTSLLQRGRYGPLSEAQMRALTRIAENSTNLLELINTFLDFSKIAAGKMETQVSELDLVKFLSETIAPLDALARAKSLTLSFTPPSHVPPAVTDPARLRQIVTNLVSNALKFTEQGSVTVTLDVDPSGETFTLEVRDTGIGIAGKDLPHIFEEFRQVDGSATRKYGGTGLGLSIARKNVLLLDGTIEVESEVGKGSVFRVRLPLRLREHERMEASEKPIALPCPAPDNRIVLCIDDEPDLAQQLKTMLDLTSYTVISARNVTEGLELTAVLRPRVVVLDLILPGISGLTYLERLAEDPMLKHIPVIVVSQADRRMAQTAFEFPMVIGYHPKPLDRTWLLNNLQKIEQETPFRHQAGQSHRFTDSVENMLS</sequence>
<evidence type="ECO:0000256" key="7">
    <source>
        <dbReference type="PROSITE-ProRule" id="PRU00169"/>
    </source>
</evidence>
<keyword evidence="4 7" id="KW-0597">Phosphoprotein</keyword>
<comment type="catalytic activity">
    <reaction evidence="1">
        <text>ATP + protein L-histidine = ADP + protein N-phospho-L-histidine.</text>
        <dbReference type="EC" id="2.7.13.3"/>
    </reaction>
</comment>
<dbReference type="RefSeq" id="WP_211422670.1">
    <property type="nucleotide sequence ID" value="NZ_CP072642.1"/>
</dbReference>
<dbReference type="InterPro" id="IPR005467">
    <property type="entry name" value="His_kinase_dom"/>
</dbReference>
<dbReference type="SMART" id="SM00388">
    <property type="entry name" value="HisKA"/>
    <property type="match status" value="1"/>
</dbReference>
<evidence type="ECO:0000313" key="13">
    <source>
        <dbReference type="EMBL" id="QUV94373.1"/>
    </source>
</evidence>
<dbReference type="PROSITE" id="PS50885">
    <property type="entry name" value="HAMP"/>
    <property type="match status" value="1"/>
</dbReference>
<dbReference type="InterPro" id="IPR001789">
    <property type="entry name" value="Sig_transdc_resp-reg_receiver"/>
</dbReference>
<dbReference type="CDD" id="cd00082">
    <property type="entry name" value="HisKA"/>
    <property type="match status" value="1"/>
</dbReference>
<evidence type="ECO:0000256" key="6">
    <source>
        <dbReference type="ARBA" id="ARBA00022777"/>
    </source>
</evidence>
<dbReference type="CDD" id="cd06225">
    <property type="entry name" value="HAMP"/>
    <property type="match status" value="1"/>
</dbReference>
<dbReference type="Pfam" id="PF02518">
    <property type="entry name" value="HATPase_c"/>
    <property type="match status" value="1"/>
</dbReference>
<feature type="transmembrane region" description="Helical" evidence="9">
    <location>
        <begin position="29"/>
        <end position="49"/>
    </location>
</feature>
<evidence type="ECO:0000259" key="11">
    <source>
        <dbReference type="PROSITE" id="PS50110"/>
    </source>
</evidence>
<keyword evidence="14" id="KW-1185">Reference proteome</keyword>
<name>A0ABX8B089_9BACT</name>
<dbReference type="InterPro" id="IPR003594">
    <property type="entry name" value="HATPase_dom"/>
</dbReference>
<dbReference type="SUPFAM" id="SSF47384">
    <property type="entry name" value="Homodimeric domain of signal transducing histidine kinase"/>
    <property type="match status" value="1"/>
</dbReference>
<dbReference type="PROSITE" id="PS50110">
    <property type="entry name" value="RESPONSE_REGULATORY"/>
    <property type="match status" value="1"/>
</dbReference>
<feature type="modified residue" description="4-aspartylphosphate" evidence="7">
    <location>
        <position position="633"/>
    </location>
</feature>
<dbReference type="Gene3D" id="1.10.287.130">
    <property type="match status" value="1"/>
</dbReference>
<dbReference type="SMART" id="SM00304">
    <property type="entry name" value="HAMP"/>
    <property type="match status" value="1"/>
</dbReference>
<keyword evidence="9" id="KW-0472">Membrane</keyword>
<dbReference type="Gene3D" id="3.40.50.2300">
    <property type="match status" value="1"/>
</dbReference>
<keyword evidence="9" id="KW-1133">Transmembrane helix</keyword>
<dbReference type="PANTHER" id="PTHR43047">
    <property type="entry name" value="TWO-COMPONENT HISTIDINE PROTEIN KINASE"/>
    <property type="match status" value="1"/>
</dbReference>
<dbReference type="Pfam" id="PF00512">
    <property type="entry name" value="HisKA"/>
    <property type="match status" value="1"/>
</dbReference>
<dbReference type="CDD" id="cd00156">
    <property type="entry name" value="REC"/>
    <property type="match status" value="1"/>
</dbReference>
<dbReference type="EC" id="2.7.13.3" evidence="3"/>
<keyword evidence="9" id="KW-0812">Transmembrane</keyword>
<dbReference type="SUPFAM" id="SSF158472">
    <property type="entry name" value="HAMP domain-like"/>
    <property type="match status" value="1"/>
</dbReference>
<feature type="domain" description="Response regulatory" evidence="11">
    <location>
        <begin position="584"/>
        <end position="700"/>
    </location>
</feature>
<comment type="subcellular location">
    <subcellularLocation>
        <location evidence="2">Membrane</location>
    </subcellularLocation>
</comment>
<dbReference type="Gene3D" id="3.30.565.10">
    <property type="entry name" value="Histidine kinase-like ATPase, C-terminal domain"/>
    <property type="match status" value="1"/>
</dbReference>
<evidence type="ECO:0000256" key="4">
    <source>
        <dbReference type="ARBA" id="ARBA00022553"/>
    </source>
</evidence>
<dbReference type="PRINTS" id="PR00344">
    <property type="entry name" value="BCTRLSENSOR"/>
</dbReference>
<feature type="coiled-coil region" evidence="8">
    <location>
        <begin position="278"/>
        <end position="323"/>
    </location>
</feature>
<protein>
    <recommendedName>
        <fullName evidence="3">histidine kinase</fullName>
        <ecNumber evidence="3">2.7.13.3</ecNumber>
    </recommendedName>
</protein>
<evidence type="ECO:0000259" key="10">
    <source>
        <dbReference type="PROSITE" id="PS50109"/>
    </source>
</evidence>
<dbReference type="InterPro" id="IPR004358">
    <property type="entry name" value="Sig_transdc_His_kin-like_C"/>
</dbReference>
<feature type="domain" description="HAMP" evidence="12">
    <location>
        <begin position="220"/>
        <end position="272"/>
    </location>
</feature>
<proteinExistence type="predicted"/>
<dbReference type="Gene3D" id="6.10.340.10">
    <property type="match status" value="1"/>
</dbReference>
<dbReference type="EMBL" id="CP072642">
    <property type="protein sequence ID" value="QUV94373.1"/>
    <property type="molecule type" value="Genomic_DNA"/>
</dbReference>
<evidence type="ECO:0000256" key="5">
    <source>
        <dbReference type="ARBA" id="ARBA00022679"/>
    </source>
</evidence>
<dbReference type="PANTHER" id="PTHR43047:SF72">
    <property type="entry name" value="OSMOSENSING HISTIDINE PROTEIN KINASE SLN1"/>
    <property type="match status" value="1"/>
</dbReference>
<feature type="transmembrane region" description="Helical" evidence="9">
    <location>
        <begin position="198"/>
        <end position="222"/>
    </location>
</feature>
<evidence type="ECO:0000256" key="8">
    <source>
        <dbReference type="SAM" id="Coils"/>
    </source>
</evidence>
<dbReference type="SUPFAM" id="SSF55874">
    <property type="entry name" value="ATPase domain of HSP90 chaperone/DNA topoisomerase II/histidine kinase"/>
    <property type="match status" value="1"/>
</dbReference>
<dbReference type="SMART" id="SM00387">
    <property type="entry name" value="HATPase_c"/>
    <property type="match status" value="1"/>
</dbReference>
<evidence type="ECO:0000256" key="2">
    <source>
        <dbReference type="ARBA" id="ARBA00004370"/>
    </source>
</evidence>
<dbReference type="InterPro" id="IPR036890">
    <property type="entry name" value="HATPase_C_sf"/>
</dbReference>
<evidence type="ECO:0000313" key="14">
    <source>
        <dbReference type="Proteomes" id="UP000677668"/>
    </source>
</evidence>
<dbReference type="InterPro" id="IPR011006">
    <property type="entry name" value="CheY-like_superfamily"/>
</dbReference>
<accession>A0ABX8B089</accession>
<dbReference type="InterPro" id="IPR003660">
    <property type="entry name" value="HAMP_dom"/>
</dbReference>
<evidence type="ECO:0000259" key="12">
    <source>
        <dbReference type="PROSITE" id="PS50885"/>
    </source>
</evidence>
<reference evidence="13 14" key="1">
    <citation type="submission" date="2021-03" db="EMBL/GenBank/DDBJ databases">
        <title>Genomic and phenotypic characterization of Chloracidobacterium isolates provides evidence for multiple species.</title>
        <authorList>
            <person name="Saini M.K."/>
            <person name="Costas A.M.G."/>
            <person name="Tank M."/>
            <person name="Bryant D.A."/>
        </authorList>
    </citation>
    <scope>NUCLEOTIDE SEQUENCE [LARGE SCALE GENOMIC DNA]</scope>
    <source>
        <strain evidence="13 14">N</strain>
    </source>
</reference>
<dbReference type="PROSITE" id="PS50109">
    <property type="entry name" value="HIS_KIN"/>
    <property type="match status" value="1"/>
</dbReference>
<dbReference type="SMART" id="SM00448">
    <property type="entry name" value="REC"/>
    <property type="match status" value="1"/>
</dbReference>
<dbReference type="CDD" id="cd16922">
    <property type="entry name" value="HATPase_EvgS-ArcB-TorS-like"/>
    <property type="match status" value="1"/>
</dbReference>
<dbReference type="InterPro" id="IPR003661">
    <property type="entry name" value="HisK_dim/P_dom"/>
</dbReference>
<evidence type="ECO:0000256" key="3">
    <source>
        <dbReference type="ARBA" id="ARBA00012438"/>
    </source>
</evidence>
<dbReference type="Proteomes" id="UP000677668">
    <property type="component" value="Chromosome 1"/>
</dbReference>